<evidence type="ECO:0000259" key="1">
    <source>
        <dbReference type="Pfam" id="PF06056"/>
    </source>
</evidence>
<protein>
    <recommendedName>
        <fullName evidence="1">Terminase ATPase subunit N-terminal domain-containing protein</fullName>
    </recommendedName>
</protein>
<feature type="domain" description="Terminase ATPase subunit N-terminal" evidence="1">
    <location>
        <begin position="16"/>
        <end position="47"/>
    </location>
</feature>
<reference evidence="2 3" key="1">
    <citation type="submission" date="2014-04" db="EMBL/GenBank/DDBJ databases">
        <authorList>
            <consortium name="DOE Joint Genome Institute"/>
            <person name="Kuo A."/>
            <person name="Kohler A."/>
            <person name="Nagy L.G."/>
            <person name="Floudas D."/>
            <person name="Copeland A."/>
            <person name="Barry K.W."/>
            <person name="Cichocki N."/>
            <person name="Veneault-Fourrey C."/>
            <person name="LaButti K."/>
            <person name="Lindquist E.A."/>
            <person name="Lipzen A."/>
            <person name="Lundell T."/>
            <person name="Morin E."/>
            <person name="Murat C."/>
            <person name="Sun H."/>
            <person name="Tunlid A."/>
            <person name="Henrissat B."/>
            <person name="Grigoriev I.V."/>
            <person name="Hibbett D.S."/>
            <person name="Martin F."/>
            <person name="Nordberg H.P."/>
            <person name="Cantor M.N."/>
            <person name="Hua S.X."/>
        </authorList>
    </citation>
    <scope>NUCLEOTIDE SEQUENCE [LARGE SCALE GENOMIC DNA]</scope>
    <source>
        <strain evidence="2 3">Foug A</strain>
    </source>
</reference>
<dbReference type="AlphaFoldDB" id="A0A0C3DJJ5"/>
<dbReference type="InterPro" id="IPR009057">
    <property type="entry name" value="Homeodomain-like_sf"/>
</dbReference>
<name>A0A0C3DJJ5_9AGAM</name>
<evidence type="ECO:0000313" key="2">
    <source>
        <dbReference type="EMBL" id="KIM56236.1"/>
    </source>
</evidence>
<dbReference type="SUPFAM" id="SSF46689">
    <property type="entry name" value="Homeodomain-like"/>
    <property type="match status" value="1"/>
</dbReference>
<dbReference type="Proteomes" id="UP000053989">
    <property type="component" value="Unassembled WGS sequence"/>
</dbReference>
<reference evidence="3" key="2">
    <citation type="submission" date="2015-01" db="EMBL/GenBank/DDBJ databases">
        <title>Evolutionary Origins and Diversification of the Mycorrhizal Mutualists.</title>
        <authorList>
            <consortium name="DOE Joint Genome Institute"/>
            <consortium name="Mycorrhizal Genomics Consortium"/>
            <person name="Kohler A."/>
            <person name="Kuo A."/>
            <person name="Nagy L.G."/>
            <person name="Floudas D."/>
            <person name="Copeland A."/>
            <person name="Barry K.W."/>
            <person name="Cichocki N."/>
            <person name="Veneault-Fourrey C."/>
            <person name="LaButti K."/>
            <person name="Lindquist E.A."/>
            <person name="Lipzen A."/>
            <person name="Lundell T."/>
            <person name="Morin E."/>
            <person name="Murat C."/>
            <person name="Riley R."/>
            <person name="Ohm R."/>
            <person name="Sun H."/>
            <person name="Tunlid A."/>
            <person name="Henrissat B."/>
            <person name="Grigoriev I.V."/>
            <person name="Hibbett D.S."/>
            <person name="Martin F."/>
        </authorList>
    </citation>
    <scope>NUCLEOTIDE SEQUENCE [LARGE SCALE GENOMIC DNA]</scope>
    <source>
        <strain evidence="3">Foug A</strain>
    </source>
</reference>
<dbReference type="InterPro" id="IPR010332">
    <property type="entry name" value="ATPase_terminase-su_N"/>
</dbReference>
<dbReference type="HOGENOM" id="CLU_056788_8_1_1"/>
<feature type="non-terminal residue" evidence="2">
    <location>
        <position position="180"/>
    </location>
</feature>
<sequence>MPRKGASEDLKARIPFLYHKGYPVKDICHLLSIKKTLVYDVLSRYQQFGTISNPYRYSCTVGRPRALNQADYAFLSAIIDHRRSIYLDELLEELQLKHHVWTTFSTLSHTLQQLGVTRKAVSAHAYEWNDLLQALYMNRIAEEVPDANMLMFLDEAAKDERTVSRRYGRSKWGICCVTRR</sequence>
<dbReference type="OrthoDB" id="3012036at2759"/>
<dbReference type="InParanoid" id="A0A0C3DJJ5"/>
<dbReference type="Pfam" id="PF06056">
    <property type="entry name" value="Terminase_5"/>
    <property type="match status" value="1"/>
</dbReference>
<dbReference type="PANTHER" id="PTHR48472:SF1">
    <property type="entry name" value="TC1-LIKE TRANSPOSASE DDE DOMAIN-CONTAINING PROTEIN"/>
    <property type="match status" value="1"/>
</dbReference>
<gene>
    <name evidence="2" type="ORF">SCLCIDRAFT_35880</name>
</gene>
<proteinExistence type="predicted"/>
<dbReference type="EMBL" id="KN822120">
    <property type="protein sequence ID" value="KIM56236.1"/>
    <property type="molecule type" value="Genomic_DNA"/>
</dbReference>
<evidence type="ECO:0000313" key="3">
    <source>
        <dbReference type="Proteomes" id="UP000053989"/>
    </source>
</evidence>
<dbReference type="STRING" id="1036808.A0A0C3DJJ5"/>
<dbReference type="PANTHER" id="PTHR48472">
    <property type="entry name" value="TC1-LIKE TRANSPOSASE DDE DOMAIN-CONTAINING PROTEIN"/>
    <property type="match status" value="1"/>
</dbReference>
<keyword evidence="3" id="KW-1185">Reference proteome</keyword>
<organism evidence="2 3">
    <name type="scientific">Scleroderma citrinum Foug A</name>
    <dbReference type="NCBI Taxonomy" id="1036808"/>
    <lineage>
        <taxon>Eukaryota</taxon>
        <taxon>Fungi</taxon>
        <taxon>Dikarya</taxon>
        <taxon>Basidiomycota</taxon>
        <taxon>Agaricomycotina</taxon>
        <taxon>Agaricomycetes</taxon>
        <taxon>Agaricomycetidae</taxon>
        <taxon>Boletales</taxon>
        <taxon>Sclerodermatineae</taxon>
        <taxon>Sclerodermataceae</taxon>
        <taxon>Scleroderma</taxon>
    </lineage>
</organism>
<accession>A0A0C3DJJ5</accession>